<evidence type="ECO:0000256" key="6">
    <source>
        <dbReference type="ARBA" id="ARBA00022989"/>
    </source>
</evidence>
<dbReference type="Pfam" id="PF00420">
    <property type="entry name" value="Oxidored_q2"/>
    <property type="match status" value="1"/>
</dbReference>
<evidence type="ECO:0000313" key="11">
    <source>
        <dbReference type="Proteomes" id="UP000030901"/>
    </source>
</evidence>
<dbReference type="GO" id="GO:0050136">
    <property type="term" value="F:NADH dehydrogenase (quinone) (non-electrogenic) activity"/>
    <property type="evidence" value="ECO:0007669"/>
    <property type="project" value="UniProtKB-UniRule"/>
</dbReference>
<dbReference type="NCBIfam" id="NF004319">
    <property type="entry name" value="PRK05715.1-1"/>
    <property type="match status" value="1"/>
</dbReference>
<keyword evidence="9" id="KW-0560">Oxidoreductase</keyword>
<dbReference type="GO" id="GO:0030964">
    <property type="term" value="C:NADH dehydrogenase complex"/>
    <property type="evidence" value="ECO:0007669"/>
    <property type="project" value="TreeGrafter"/>
</dbReference>
<comment type="function">
    <text evidence="8">NDH-1 shuttles electrons from NADH, via FMN and iron-sulfur (Fe-S) centers, to quinones in the respiratory chain. The immediate electron acceptor for the enzyme in this species is believed to be ubiquinone. Couples the redox reaction to proton translocation (for every two electrons transferred, four hydrogen ions are translocated across the cytoplasmic membrane), and thus conserves the redox energy in a proton gradient.</text>
</comment>
<dbReference type="NCBIfam" id="NF004320">
    <property type="entry name" value="PRK05715.1-2"/>
    <property type="match status" value="1"/>
</dbReference>
<keyword evidence="8" id="KW-1003">Cell membrane</keyword>
<proteinExistence type="inferred from homology"/>
<evidence type="ECO:0000256" key="4">
    <source>
        <dbReference type="ARBA" id="ARBA00022692"/>
    </source>
</evidence>
<sequence length="100" mass="11074">MIPLMHSFILAASLFTIGLLGAMIRRNFFFLLLSLMVMFNGAVIALVAADTYWQQPNDQIISIIAISAALAESIVGLALLIKLFYRRKTVNIDLLSEMKG</sequence>
<organism evidence="9 11">
    <name type="scientific">Frischella perrara</name>
    <dbReference type="NCBI Taxonomy" id="1267021"/>
    <lineage>
        <taxon>Bacteria</taxon>
        <taxon>Pseudomonadati</taxon>
        <taxon>Pseudomonadota</taxon>
        <taxon>Gammaproteobacteria</taxon>
        <taxon>Orbales</taxon>
        <taxon>Orbaceae</taxon>
        <taxon>Frischella</taxon>
    </lineage>
</organism>
<keyword evidence="4 8" id="KW-0812">Transmembrane</keyword>
<dbReference type="RefSeq" id="WP_039103252.1">
    <property type="nucleotide sequence ID" value="NZ_CALYQC010000016.1"/>
</dbReference>
<dbReference type="EC" id="7.1.1.-" evidence="8"/>
<keyword evidence="11" id="KW-1185">Reference proteome</keyword>
<feature type="transmembrane region" description="Helical" evidence="8">
    <location>
        <begin position="60"/>
        <end position="85"/>
    </location>
</feature>
<keyword evidence="8 9" id="KW-0830">Ubiquinone</keyword>
<dbReference type="GO" id="GO:0042773">
    <property type="term" value="P:ATP synthesis coupled electron transport"/>
    <property type="evidence" value="ECO:0007669"/>
    <property type="project" value="InterPro"/>
</dbReference>
<feature type="transmembrane region" description="Helical" evidence="8">
    <location>
        <begin position="6"/>
        <end position="24"/>
    </location>
</feature>
<reference evidence="10 12" key="2">
    <citation type="submission" date="2018-05" db="EMBL/GenBank/DDBJ databases">
        <title>Reference genomes for bee gut microbiota database.</title>
        <authorList>
            <person name="Ellegaard K.M."/>
        </authorList>
    </citation>
    <scope>NUCLEOTIDE SEQUENCE [LARGE SCALE GENOMIC DNA]</scope>
    <source>
        <strain evidence="10 12">ESL0167</strain>
    </source>
</reference>
<evidence type="ECO:0000256" key="7">
    <source>
        <dbReference type="ARBA" id="ARBA00023136"/>
    </source>
</evidence>
<dbReference type="EMBL" id="CP009056">
    <property type="protein sequence ID" value="AJA43968.1"/>
    <property type="molecule type" value="Genomic_DNA"/>
</dbReference>
<comment type="subunit">
    <text evidence="8">NDH-1 is composed of 14 different subunits. Subunits NuoA, H, J, K, L, M, N constitute the membrane sector of the complex.</text>
</comment>
<keyword evidence="7 8" id="KW-0472">Membrane</keyword>
<keyword evidence="8" id="KW-1278">Translocase</keyword>
<dbReference type="EMBL" id="QGLM01000001">
    <property type="protein sequence ID" value="PXY96966.1"/>
    <property type="molecule type" value="Genomic_DNA"/>
</dbReference>
<protein>
    <recommendedName>
        <fullName evidence="8">NADH-quinone oxidoreductase subunit K</fullName>
        <ecNumber evidence="8">7.1.1.-</ecNumber>
    </recommendedName>
    <alternativeName>
        <fullName evidence="8">NADH dehydrogenase I subunit K</fullName>
    </alternativeName>
    <alternativeName>
        <fullName evidence="8">NDH-1 subunit K</fullName>
    </alternativeName>
</protein>
<evidence type="ECO:0000256" key="8">
    <source>
        <dbReference type="HAMAP-Rule" id="MF_01456"/>
    </source>
</evidence>
<feature type="transmembrane region" description="Helical" evidence="8">
    <location>
        <begin position="29"/>
        <end position="48"/>
    </location>
</feature>
<dbReference type="GO" id="GO:0005886">
    <property type="term" value="C:plasma membrane"/>
    <property type="evidence" value="ECO:0007669"/>
    <property type="project" value="UniProtKB-SubCell"/>
</dbReference>
<dbReference type="GO" id="GO:0048038">
    <property type="term" value="F:quinone binding"/>
    <property type="evidence" value="ECO:0007669"/>
    <property type="project" value="UniProtKB-KW"/>
</dbReference>
<dbReference type="AlphaFoldDB" id="A0A0A7RXL1"/>
<dbReference type="KEGG" id="fpp:FPB0191_00103"/>
<evidence type="ECO:0000313" key="12">
    <source>
        <dbReference type="Proteomes" id="UP000247838"/>
    </source>
</evidence>
<reference evidence="9 11" key="1">
    <citation type="journal article" date="2014" name="Appl. Environ. Microbiol.">
        <title>Gut symbionts from distinct hosts exhibit genotoxic activity via divergent colibactin biosynthetic pathways.</title>
        <authorList>
            <person name="Engel P."/>
            <person name="Vizcaino M.I."/>
            <person name="Crawford J.M."/>
        </authorList>
    </citation>
    <scope>NUCLEOTIDE SEQUENCE [LARGE SCALE GENOMIC DNA]</scope>
    <source>
        <strain evidence="9 11">PEB0191</strain>
    </source>
</reference>
<keyword evidence="6 8" id="KW-1133">Transmembrane helix</keyword>
<comment type="similarity">
    <text evidence="2 8">Belongs to the complex I subunit 4L family.</text>
</comment>
<evidence type="ECO:0000256" key="3">
    <source>
        <dbReference type="ARBA" id="ARBA00022448"/>
    </source>
</evidence>
<name>A0A0A7RXL1_FRIPE</name>
<dbReference type="InterPro" id="IPR039428">
    <property type="entry name" value="NUOK/Mnh_C1-like"/>
</dbReference>
<dbReference type="Proteomes" id="UP000030901">
    <property type="component" value="Chromosome"/>
</dbReference>
<evidence type="ECO:0000313" key="10">
    <source>
        <dbReference type="EMBL" id="PXY96966.1"/>
    </source>
</evidence>
<dbReference type="PANTHER" id="PTHR11434">
    <property type="entry name" value="NADH-UBIQUINONE OXIDOREDUCTASE SUBUNIT ND4L"/>
    <property type="match status" value="1"/>
</dbReference>
<keyword evidence="8" id="KW-0520">NAD</keyword>
<comment type="subcellular location">
    <subcellularLocation>
        <location evidence="8">Cell membrane</location>
        <topology evidence="8">Multi-pass membrane protein</topology>
    </subcellularLocation>
    <subcellularLocation>
        <location evidence="1">Membrane</location>
        <topology evidence="1">Multi-pass membrane protein</topology>
    </subcellularLocation>
</comment>
<dbReference type="STRING" id="1267021.FPB0191_00103"/>
<dbReference type="InterPro" id="IPR001133">
    <property type="entry name" value="NADH_UbQ_OxRdtase_chain4L/K"/>
</dbReference>
<dbReference type="HOGENOM" id="CLU_144724_0_1_6"/>
<comment type="catalytic activity">
    <reaction evidence="8">
        <text>a quinone + NADH + 5 H(+)(in) = a quinol + NAD(+) + 4 H(+)(out)</text>
        <dbReference type="Rhea" id="RHEA:57888"/>
        <dbReference type="ChEBI" id="CHEBI:15378"/>
        <dbReference type="ChEBI" id="CHEBI:24646"/>
        <dbReference type="ChEBI" id="CHEBI:57540"/>
        <dbReference type="ChEBI" id="CHEBI:57945"/>
        <dbReference type="ChEBI" id="CHEBI:132124"/>
    </reaction>
</comment>
<dbReference type="Gene3D" id="1.10.287.3510">
    <property type="match status" value="1"/>
</dbReference>
<accession>A0A0A7RXL1</accession>
<dbReference type="PANTHER" id="PTHR11434:SF16">
    <property type="entry name" value="NADH-UBIQUINONE OXIDOREDUCTASE CHAIN 4L"/>
    <property type="match status" value="1"/>
</dbReference>
<evidence type="ECO:0000313" key="9">
    <source>
        <dbReference type="EMBL" id="AJA43968.1"/>
    </source>
</evidence>
<evidence type="ECO:0000256" key="5">
    <source>
        <dbReference type="ARBA" id="ARBA00022719"/>
    </source>
</evidence>
<dbReference type="HAMAP" id="MF_01456">
    <property type="entry name" value="NDH1_NuoK"/>
    <property type="match status" value="1"/>
</dbReference>
<dbReference type="Proteomes" id="UP000247838">
    <property type="component" value="Unassembled WGS sequence"/>
</dbReference>
<gene>
    <name evidence="8" type="primary">nuoK</name>
    <name evidence="10" type="ORF">DKK76_00505</name>
    <name evidence="9" type="ORF">FPB0191_00103</name>
</gene>
<evidence type="ECO:0000256" key="2">
    <source>
        <dbReference type="ARBA" id="ARBA00010519"/>
    </source>
</evidence>
<keyword evidence="5 8" id="KW-0874">Quinone</keyword>
<keyword evidence="3 8" id="KW-0813">Transport</keyword>
<evidence type="ECO:0000256" key="1">
    <source>
        <dbReference type="ARBA" id="ARBA00004141"/>
    </source>
</evidence>